<evidence type="ECO:0000256" key="4">
    <source>
        <dbReference type="ARBA" id="ARBA00022880"/>
    </source>
</evidence>
<evidence type="ECO:0000256" key="6">
    <source>
        <dbReference type="ARBA" id="ARBA00023254"/>
    </source>
</evidence>
<dbReference type="PANTHER" id="PTHR22940">
    <property type="entry name" value="TIMEOUT/TIMELESS-2"/>
    <property type="match status" value="1"/>
</dbReference>
<comment type="similarity">
    <text evidence="2">Belongs to the timeless family.</text>
</comment>
<reference evidence="10 11" key="1">
    <citation type="submission" date="2017-06" db="EMBL/GenBank/DDBJ databases">
        <title>Ant-infecting Ophiocordyceps genomes reveal a high diversity of potential behavioral manipulation genes and a possible major role for enterotoxins.</title>
        <authorList>
            <person name="De Bekker C."/>
            <person name="Evans H.C."/>
            <person name="Brachmann A."/>
            <person name="Hughes D.P."/>
        </authorList>
    </citation>
    <scope>NUCLEOTIDE SEQUENCE [LARGE SCALE GENOMIC DNA]</scope>
    <source>
        <strain evidence="10 11">Map64</strain>
    </source>
</reference>
<dbReference type="STRING" id="1399860.A0A2C5YCF7"/>
<feature type="compositionally biased region" description="Basic residues" evidence="8">
    <location>
        <begin position="891"/>
        <end position="900"/>
    </location>
</feature>
<evidence type="ECO:0000256" key="5">
    <source>
        <dbReference type="ARBA" id="ARBA00023242"/>
    </source>
</evidence>
<feature type="compositionally biased region" description="Acidic residues" evidence="8">
    <location>
        <begin position="911"/>
        <end position="922"/>
    </location>
</feature>
<comment type="caution">
    <text evidence="10">The sequence shown here is derived from an EMBL/GenBank/DDBJ whole genome shotgun (WGS) entry which is preliminary data.</text>
</comment>
<proteinExistence type="inferred from homology"/>
<name>A0A2C5YCF7_9HYPO</name>
<evidence type="ECO:0000256" key="2">
    <source>
        <dbReference type="ARBA" id="ARBA00008174"/>
    </source>
</evidence>
<keyword evidence="4" id="KW-0236">DNA replication inhibitor</keyword>
<feature type="region of interest" description="Disordered" evidence="8">
    <location>
        <begin position="783"/>
        <end position="802"/>
    </location>
</feature>
<dbReference type="AlphaFoldDB" id="A0A2C5YCF7"/>
<dbReference type="GO" id="GO:0003677">
    <property type="term" value="F:DNA binding"/>
    <property type="evidence" value="ECO:0007669"/>
    <property type="project" value="TreeGrafter"/>
</dbReference>
<feature type="compositionally biased region" description="Basic residues" evidence="8">
    <location>
        <begin position="943"/>
        <end position="952"/>
    </location>
</feature>
<feature type="compositionally biased region" description="Basic and acidic residues" evidence="8">
    <location>
        <begin position="963"/>
        <end position="977"/>
    </location>
</feature>
<feature type="region of interest" description="Disordered" evidence="8">
    <location>
        <begin position="1011"/>
        <end position="1163"/>
    </location>
</feature>
<comment type="subcellular location">
    <subcellularLocation>
        <location evidence="1">Nucleus</location>
    </subcellularLocation>
</comment>
<keyword evidence="7" id="KW-0131">Cell cycle</keyword>
<organism evidence="10 11">
    <name type="scientific">Ophiocordyceps australis</name>
    <dbReference type="NCBI Taxonomy" id="1399860"/>
    <lineage>
        <taxon>Eukaryota</taxon>
        <taxon>Fungi</taxon>
        <taxon>Dikarya</taxon>
        <taxon>Ascomycota</taxon>
        <taxon>Pezizomycotina</taxon>
        <taxon>Sordariomycetes</taxon>
        <taxon>Hypocreomycetidae</taxon>
        <taxon>Hypocreales</taxon>
        <taxon>Ophiocordycipitaceae</taxon>
        <taxon>Ophiocordyceps</taxon>
    </lineage>
</organism>
<evidence type="ECO:0000256" key="3">
    <source>
        <dbReference type="ARBA" id="ARBA00021529"/>
    </source>
</evidence>
<dbReference type="EMBL" id="NJET01000023">
    <property type="protein sequence ID" value="PHH64942.1"/>
    <property type="molecule type" value="Genomic_DNA"/>
</dbReference>
<dbReference type="Pfam" id="PF04821">
    <property type="entry name" value="TIMELESS"/>
    <property type="match status" value="1"/>
</dbReference>
<feature type="compositionally biased region" description="Basic and acidic residues" evidence="8">
    <location>
        <begin position="1062"/>
        <end position="1074"/>
    </location>
</feature>
<keyword evidence="6" id="KW-0469">Meiosis</keyword>
<dbReference type="GO" id="GO:0031298">
    <property type="term" value="C:replication fork protection complex"/>
    <property type="evidence" value="ECO:0007669"/>
    <property type="project" value="TreeGrafter"/>
</dbReference>
<evidence type="ECO:0000256" key="7">
    <source>
        <dbReference type="ARBA" id="ARBA00023306"/>
    </source>
</evidence>
<evidence type="ECO:0000313" key="10">
    <source>
        <dbReference type="EMBL" id="PHH64942.1"/>
    </source>
</evidence>
<accession>A0A2C5YCF7</accession>
<dbReference type="InterPro" id="IPR044998">
    <property type="entry name" value="Timeless"/>
</dbReference>
<evidence type="ECO:0000256" key="1">
    <source>
        <dbReference type="ARBA" id="ARBA00004123"/>
    </source>
</evidence>
<feature type="domain" description="Timeless N-terminal" evidence="9">
    <location>
        <begin position="37"/>
        <end position="305"/>
    </location>
</feature>
<dbReference type="OrthoDB" id="310853at2759"/>
<keyword evidence="11" id="KW-1185">Reference proteome</keyword>
<dbReference type="InterPro" id="IPR006906">
    <property type="entry name" value="Timeless_N"/>
</dbReference>
<feature type="compositionally biased region" description="Basic residues" evidence="8">
    <location>
        <begin position="558"/>
        <end position="568"/>
    </location>
</feature>
<dbReference type="GO" id="GO:0051321">
    <property type="term" value="P:meiotic cell cycle"/>
    <property type="evidence" value="ECO:0007669"/>
    <property type="project" value="UniProtKB-KW"/>
</dbReference>
<feature type="compositionally biased region" description="Acidic residues" evidence="8">
    <location>
        <begin position="1044"/>
        <end position="1061"/>
    </location>
</feature>
<feature type="compositionally biased region" description="Basic and acidic residues" evidence="8">
    <location>
        <begin position="569"/>
        <end position="585"/>
    </location>
</feature>
<feature type="compositionally biased region" description="Basic and acidic residues" evidence="8">
    <location>
        <begin position="1096"/>
        <end position="1105"/>
    </location>
</feature>
<keyword evidence="5" id="KW-0539">Nucleus</keyword>
<dbReference type="GO" id="GO:0006281">
    <property type="term" value="P:DNA repair"/>
    <property type="evidence" value="ECO:0007669"/>
    <property type="project" value="TreeGrafter"/>
</dbReference>
<dbReference type="GO" id="GO:0043111">
    <property type="term" value="P:replication fork arrest"/>
    <property type="evidence" value="ECO:0007669"/>
    <property type="project" value="TreeGrafter"/>
</dbReference>
<evidence type="ECO:0000313" key="11">
    <source>
        <dbReference type="Proteomes" id="UP000226192"/>
    </source>
</evidence>
<feature type="region of interest" description="Disordered" evidence="8">
    <location>
        <begin position="891"/>
        <end position="998"/>
    </location>
</feature>
<evidence type="ECO:0000259" key="9">
    <source>
        <dbReference type="Pfam" id="PF04821"/>
    </source>
</evidence>
<gene>
    <name evidence="10" type="ORF">CDD81_3579</name>
</gene>
<dbReference type="GO" id="GO:0000076">
    <property type="term" value="P:DNA replication checkpoint signaling"/>
    <property type="evidence" value="ECO:0007669"/>
    <property type="project" value="TreeGrafter"/>
</dbReference>
<dbReference type="PANTHER" id="PTHR22940:SF4">
    <property type="entry name" value="PROTEIN TIMELESS HOMOLOG"/>
    <property type="match status" value="1"/>
</dbReference>
<feature type="region of interest" description="Disordered" evidence="8">
    <location>
        <begin position="332"/>
        <end position="355"/>
    </location>
</feature>
<feature type="compositionally biased region" description="Acidic residues" evidence="8">
    <location>
        <begin position="989"/>
        <end position="998"/>
    </location>
</feature>
<evidence type="ECO:0000256" key="8">
    <source>
        <dbReference type="SAM" id="MobiDB-lite"/>
    </source>
</evidence>
<dbReference type="Proteomes" id="UP000226192">
    <property type="component" value="Unassembled WGS sequence"/>
</dbReference>
<sequence>MELLQGTDDTVHPEVRAHINSLASALGGISSSEDGDYELGDDALEVLRDMKRWIRFYDDKTNRMDVARCIWEAKLMQGDLLPILAKWPGEQMDSAYKSRIVLACLELMVPLTWPLDWDKERMTANHHRHMPVLELAQVEYKRAIINFDGARILHTAVRAALPAMQVSVGDRSARDQAIIKLVLFLLRNLAMISPRRESKYQGDESQISRSAIIDAFSYQDIFDFLLMLASNMGDDFACEDMLVMEIMYHVVKRVDVQRLFMDEEQRRKAELGELGDIMRKESAMVNEQGGRRATRHNRFGTMVWVARGDGKMSTLSGQDALCSAATRYKKLDSAKSFKPPRRGKKEDKVTREMGQPTKLEPRATAQLRSFVHELLDSGFNPLFQQARRSIDREAPHVLQSHRRQFLSLVAWFLEAEQMRRRIARGRGQAREESGVSSFHLVAGVLTQEMFIMLNKALHEAFDNKDWHELAAVMRCFTQVMLTVQEMAESPNEQDEEIAENVLSRIFYEEATHDVIVNALKTYKDQGFDYLDAVTELLHHFVRILEAYSKQNVDMQIRSRRRARRSKAKAARDGQELADRDASEHDEAEAQRLAKDRKFDFHRFASRISAQPVVDGFVAFAKYYGDLNEAQLKRLHRYFYRLAFKQDMSVMLLRVDIIHLLYNMVKGPQSLDKSMPSFKEWEELVKHILRKCFQKIDQRPQILVEMLFSKLPKTAFFLEFGYEKQTVASNRALKPAAELEFKFTEERHRQIAIVVGAMLDRNESEHIDWLKHILTNAETERRSWAPPDATLDPEQDGSACPEAASEPPVIIAHADTAARRTAMFKNGYLRLLMTISGLQRLGPASDETPESPWVIAPDVSADYIKDSRHFIAQAEFSPPTFDEGVLAAHQLRRKPAPRKKPHQDDNGQDNNNNDDDDDDDDMADFLFPDGGPTTRKAIDDATKPKKPRRRHARSLHESDEEVDDQRAAKRRERELEKARRIKSALYVREGDDEFDQDEDDAFFARERAIADRARKAAESAPAALDATSSGHLKRKSDVLLTMSGSDDDDDDDDDDGDGDNDNDGSRNDNHEELSDHSGAQSETEYRRSHARPKRRKSSPEHHDSHMHGPNNDEASNQDADSDSRAPSSSAQPEAAARESESEPVAISKRSRIRGGFVLDSDDED</sequence>
<feature type="compositionally biased region" description="Low complexity" evidence="8">
    <location>
        <begin position="1123"/>
        <end position="1133"/>
    </location>
</feature>
<protein>
    <recommendedName>
        <fullName evidence="3">Topoisomerase 1-associated factor 1</fullName>
    </recommendedName>
</protein>
<feature type="region of interest" description="Disordered" evidence="8">
    <location>
        <begin position="558"/>
        <end position="585"/>
    </location>
</feature>